<gene>
    <name evidence="2" type="ORF">CLODIP_2_CD11791</name>
</gene>
<name>A0A8S1CHY2_9INSE</name>
<proteinExistence type="predicted"/>
<accession>A0A8S1CHY2</accession>
<sequence>MFPGQGEFSGNSTSGNWRNLECLPPGNQENPISHGTPTPYEAPPSRATCNFHHPETRRSQMVVAHPYLQETLHHMSPGIALSQDKELLGPPLALGATCNFHKPETRRPHMVVAHPHLHVST</sequence>
<reference evidence="2 3" key="1">
    <citation type="submission" date="2020-04" db="EMBL/GenBank/DDBJ databases">
        <authorList>
            <person name="Alioto T."/>
            <person name="Alioto T."/>
            <person name="Gomez Garrido J."/>
        </authorList>
    </citation>
    <scope>NUCLEOTIDE SEQUENCE [LARGE SCALE GENOMIC DNA]</scope>
</reference>
<comment type="caution">
    <text evidence="2">The sequence shown here is derived from an EMBL/GenBank/DDBJ whole genome shotgun (WGS) entry which is preliminary data.</text>
</comment>
<feature type="compositionally biased region" description="Polar residues" evidence="1">
    <location>
        <begin position="27"/>
        <end position="36"/>
    </location>
</feature>
<feature type="region of interest" description="Disordered" evidence="1">
    <location>
        <begin position="1"/>
        <end position="45"/>
    </location>
</feature>
<dbReference type="Proteomes" id="UP000494165">
    <property type="component" value="Unassembled WGS sequence"/>
</dbReference>
<evidence type="ECO:0000256" key="1">
    <source>
        <dbReference type="SAM" id="MobiDB-lite"/>
    </source>
</evidence>
<dbReference type="EMBL" id="CADEPI010000033">
    <property type="protein sequence ID" value="CAB3367779.1"/>
    <property type="molecule type" value="Genomic_DNA"/>
</dbReference>
<keyword evidence="3" id="KW-1185">Reference proteome</keyword>
<dbReference type="AlphaFoldDB" id="A0A8S1CHY2"/>
<evidence type="ECO:0000313" key="3">
    <source>
        <dbReference type="Proteomes" id="UP000494165"/>
    </source>
</evidence>
<protein>
    <submittedName>
        <fullName evidence="2">Uncharacterized protein</fullName>
    </submittedName>
</protein>
<evidence type="ECO:0000313" key="2">
    <source>
        <dbReference type="EMBL" id="CAB3367779.1"/>
    </source>
</evidence>
<feature type="compositionally biased region" description="Polar residues" evidence="1">
    <location>
        <begin position="8"/>
        <end position="17"/>
    </location>
</feature>
<organism evidence="2 3">
    <name type="scientific">Cloeon dipterum</name>
    <dbReference type="NCBI Taxonomy" id="197152"/>
    <lineage>
        <taxon>Eukaryota</taxon>
        <taxon>Metazoa</taxon>
        <taxon>Ecdysozoa</taxon>
        <taxon>Arthropoda</taxon>
        <taxon>Hexapoda</taxon>
        <taxon>Insecta</taxon>
        <taxon>Pterygota</taxon>
        <taxon>Palaeoptera</taxon>
        <taxon>Ephemeroptera</taxon>
        <taxon>Pisciforma</taxon>
        <taxon>Baetidae</taxon>
        <taxon>Cloeon</taxon>
    </lineage>
</organism>